<dbReference type="Proteomes" id="UP000077868">
    <property type="component" value="Chromosome"/>
</dbReference>
<dbReference type="AlphaFoldDB" id="A0A1A9GKQ8"/>
<name>A0A1A9GKQ8_9ACTN</name>
<protein>
    <submittedName>
        <fullName evidence="1">Uncharacterized protein</fullName>
    </submittedName>
</protein>
<dbReference type="KEGG" id="ndk:I601_1629"/>
<proteinExistence type="predicted"/>
<evidence type="ECO:0000313" key="1">
    <source>
        <dbReference type="EMBL" id="ANH38061.1"/>
    </source>
</evidence>
<dbReference type="PATRIC" id="fig|1300347.3.peg.1628"/>
<gene>
    <name evidence="1" type="ORF">I601_1629</name>
</gene>
<sequence>MPPATGKEVTGFTEVSGVRLPEGWKVVDSGTGRFFAGGPDGLSTLGFRVSRGYVDMSAREAARHFREGNSSWTGTRFQGTVTHQGRELFHLSGPRGRYFVVDAYGMRTPEADLVLWAEQSNELTARERRDVVESVLASVDFTAASGS</sequence>
<keyword evidence="2" id="KW-1185">Reference proteome</keyword>
<organism evidence="1 2">
    <name type="scientific">Nocardioides dokdonensis FR1436</name>
    <dbReference type="NCBI Taxonomy" id="1300347"/>
    <lineage>
        <taxon>Bacteria</taxon>
        <taxon>Bacillati</taxon>
        <taxon>Actinomycetota</taxon>
        <taxon>Actinomycetes</taxon>
        <taxon>Propionibacteriales</taxon>
        <taxon>Nocardioidaceae</taxon>
        <taxon>Nocardioides</taxon>
    </lineage>
</organism>
<accession>A0A1A9GKQ8</accession>
<evidence type="ECO:0000313" key="2">
    <source>
        <dbReference type="Proteomes" id="UP000077868"/>
    </source>
</evidence>
<reference evidence="1 2" key="1">
    <citation type="submission" date="2016-03" db="EMBL/GenBank/DDBJ databases">
        <title>Complete genome sequence of a soil Actinobacterium, Nocardioides dokdonensis FR1436.</title>
        <authorList>
            <person name="Kwon S.-K."/>
            <person name="Kim K."/>
            <person name="Kim J.F."/>
        </authorList>
    </citation>
    <scope>NUCLEOTIDE SEQUENCE [LARGE SCALE GENOMIC DNA]</scope>
    <source>
        <strain evidence="1 2">FR1436</strain>
    </source>
</reference>
<dbReference type="EMBL" id="CP015079">
    <property type="protein sequence ID" value="ANH38061.1"/>
    <property type="molecule type" value="Genomic_DNA"/>
</dbReference>